<reference evidence="2 3" key="1">
    <citation type="submission" date="2021-06" db="EMBL/GenBank/DDBJ databases">
        <title>Bacillus sp. RD4P76, an endophyte from a halophyte.</title>
        <authorList>
            <person name="Sun J.-Q."/>
        </authorList>
    </citation>
    <scope>NUCLEOTIDE SEQUENCE [LARGE SCALE GENOMIC DNA]</scope>
    <source>
        <strain evidence="2 3">JCM 17098</strain>
    </source>
</reference>
<evidence type="ECO:0000313" key="2">
    <source>
        <dbReference type="EMBL" id="MBU9723893.1"/>
    </source>
</evidence>
<dbReference type="InterPro" id="IPR013766">
    <property type="entry name" value="Thioredoxin_domain"/>
</dbReference>
<dbReference type="EMBL" id="JAHQCR010000088">
    <property type="protein sequence ID" value="MBU9723893.1"/>
    <property type="molecule type" value="Genomic_DNA"/>
</dbReference>
<comment type="caution">
    <text evidence="2">The sequence shown here is derived from an EMBL/GenBank/DDBJ whole genome shotgun (WGS) entry which is preliminary data.</text>
</comment>
<name>A0ABS6JZ82_9BACI</name>
<organism evidence="2 3">
    <name type="scientific">Evansella alkalicola</name>
    <dbReference type="NCBI Taxonomy" id="745819"/>
    <lineage>
        <taxon>Bacteria</taxon>
        <taxon>Bacillati</taxon>
        <taxon>Bacillota</taxon>
        <taxon>Bacilli</taxon>
        <taxon>Bacillales</taxon>
        <taxon>Bacillaceae</taxon>
        <taxon>Evansella</taxon>
    </lineage>
</organism>
<dbReference type="Proteomes" id="UP000790580">
    <property type="component" value="Unassembled WGS sequence"/>
</dbReference>
<accession>A0ABS6JZ82</accession>
<keyword evidence="3" id="KW-1185">Reference proteome</keyword>
<dbReference type="RefSeq" id="WP_176371368.1">
    <property type="nucleotide sequence ID" value="NZ_JAHQCR010000088.1"/>
</dbReference>
<evidence type="ECO:0000259" key="1">
    <source>
        <dbReference type="Pfam" id="PF00085"/>
    </source>
</evidence>
<dbReference type="CDD" id="cd02947">
    <property type="entry name" value="TRX_family"/>
    <property type="match status" value="1"/>
</dbReference>
<proteinExistence type="predicted"/>
<dbReference type="SUPFAM" id="SSF52833">
    <property type="entry name" value="Thioredoxin-like"/>
    <property type="match status" value="1"/>
</dbReference>
<dbReference type="Pfam" id="PF00085">
    <property type="entry name" value="Thioredoxin"/>
    <property type="match status" value="1"/>
</dbReference>
<feature type="domain" description="Thioredoxin" evidence="1">
    <location>
        <begin position="10"/>
        <end position="101"/>
    </location>
</feature>
<sequence length="103" mass="11711">MIVLASNNDVNKIIKGTQKTFIFLHTPMCGTCKLARKYLEVIEYMEDTPSLYDIDINVLGNSCIVEWGIQSVPCLAIVKDGQLVNKMFAFESVTKIYEFIRNN</sequence>
<protein>
    <submittedName>
        <fullName evidence="2">Thioredoxin family protein</fullName>
    </submittedName>
</protein>
<dbReference type="Gene3D" id="3.40.30.10">
    <property type="entry name" value="Glutaredoxin"/>
    <property type="match status" value="1"/>
</dbReference>
<dbReference type="InterPro" id="IPR036249">
    <property type="entry name" value="Thioredoxin-like_sf"/>
</dbReference>
<gene>
    <name evidence="2" type="ORF">KS407_20950</name>
</gene>
<evidence type="ECO:0000313" key="3">
    <source>
        <dbReference type="Proteomes" id="UP000790580"/>
    </source>
</evidence>